<sequence length="788" mass="90431">MDVKTASLNGGLKEEVNVSQPEGFVDQDNPLHVYKLKKALYVDPTLFTRHAGNDLLLVQIYVDDIIFASTNTAMCNEFANQMTTKFKMSMMGQMSFFLGLQISQCPRGIFINQSKYASKIVKKYGLNSTDSVDTPMIENKKLDEDLQGKQVDATLYRGMIGSLMYLTANADHAGCQDTKRSTSRNAHFLGDKLIPMYYDNKSVIALCRNNVQHSRAKNIDIRYHFIKGQVENGIMELYHIRTEYQLADIFTKPLPRERFNFLIDKGEAKTTCYERLRGRPMAASKNHMISAYDILIIQNSLPSLLYKLKLDLSFVPMRIGLISENAYRRIPHGLTPRRNPPFQVSAMSIALLHAILHFSSLRMVFVPPKIARKFKKSSPSKKDSNLVPVDEEPVKRGKRLKTHAKKSTSTPVAGIVMREALVETKSKRKGKVDVNSGKGIELLSEVALTEEAQMKEWAPVIKNHGSQCDRRLISTKSESRVLGKGIDEDDTNNEQESKCYTPLLEKLDWENPEGGDYPFDLSKPLPLITHGKHQRIPFEYFINNDLKYLKGGVSTMIYTTLLPRKGYPPHSYLPGMKTWVPTHLDRQSREKNIVTKRILVVTHVKVMRKHRYGYLEEIVVRRADNVLYRFKEGDFPRLRINDIEDMLLLVVQNRLTNLSGDDVADFAIALRMFTRSLVIQKRVKDLQLGVESFFRSLKDIQRYRHGVLPKRKWSTVGNKEKELIIMIQVCFESFRIRWTCRKFVESDTYMLERFDTSAGNHIKEILLKLNLPVSGYLKLVMEVYLVPA</sequence>
<evidence type="ECO:0000313" key="4">
    <source>
        <dbReference type="Proteomes" id="UP001151760"/>
    </source>
</evidence>
<dbReference type="EMBL" id="BQNB010016834">
    <property type="protein sequence ID" value="GJT56330.1"/>
    <property type="molecule type" value="Genomic_DNA"/>
</dbReference>
<evidence type="ECO:0000259" key="2">
    <source>
        <dbReference type="Pfam" id="PF07727"/>
    </source>
</evidence>
<reference evidence="3" key="1">
    <citation type="journal article" date="2022" name="Int. J. Mol. Sci.">
        <title>Draft Genome of Tanacetum Coccineum: Genomic Comparison of Closely Related Tanacetum-Family Plants.</title>
        <authorList>
            <person name="Yamashiro T."/>
            <person name="Shiraishi A."/>
            <person name="Nakayama K."/>
            <person name="Satake H."/>
        </authorList>
    </citation>
    <scope>NUCLEOTIDE SEQUENCE</scope>
</reference>
<reference evidence="3" key="2">
    <citation type="submission" date="2022-01" db="EMBL/GenBank/DDBJ databases">
        <authorList>
            <person name="Yamashiro T."/>
            <person name="Shiraishi A."/>
            <person name="Satake H."/>
            <person name="Nakayama K."/>
        </authorList>
    </citation>
    <scope>NUCLEOTIDE SEQUENCE</scope>
</reference>
<dbReference type="InterPro" id="IPR043502">
    <property type="entry name" value="DNA/RNA_pol_sf"/>
</dbReference>
<dbReference type="SUPFAM" id="SSF56672">
    <property type="entry name" value="DNA/RNA polymerases"/>
    <property type="match status" value="1"/>
</dbReference>
<feature type="region of interest" description="Disordered" evidence="1">
    <location>
        <begin position="375"/>
        <end position="409"/>
    </location>
</feature>
<gene>
    <name evidence="3" type="ORF">Tco_0991384</name>
</gene>
<dbReference type="Pfam" id="PF07727">
    <property type="entry name" value="RVT_2"/>
    <property type="match status" value="1"/>
</dbReference>
<feature type="compositionally biased region" description="Basic residues" evidence="1">
    <location>
        <begin position="396"/>
        <end position="406"/>
    </location>
</feature>
<organism evidence="3 4">
    <name type="scientific">Tanacetum coccineum</name>
    <dbReference type="NCBI Taxonomy" id="301880"/>
    <lineage>
        <taxon>Eukaryota</taxon>
        <taxon>Viridiplantae</taxon>
        <taxon>Streptophyta</taxon>
        <taxon>Embryophyta</taxon>
        <taxon>Tracheophyta</taxon>
        <taxon>Spermatophyta</taxon>
        <taxon>Magnoliopsida</taxon>
        <taxon>eudicotyledons</taxon>
        <taxon>Gunneridae</taxon>
        <taxon>Pentapetalae</taxon>
        <taxon>asterids</taxon>
        <taxon>campanulids</taxon>
        <taxon>Asterales</taxon>
        <taxon>Asteraceae</taxon>
        <taxon>Asteroideae</taxon>
        <taxon>Anthemideae</taxon>
        <taxon>Anthemidinae</taxon>
        <taxon>Tanacetum</taxon>
    </lineage>
</organism>
<comment type="caution">
    <text evidence="3">The sequence shown here is derived from an EMBL/GenBank/DDBJ whole genome shotgun (WGS) entry which is preliminary data.</text>
</comment>
<dbReference type="Proteomes" id="UP001151760">
    <property type="component" value="Unassembled WGS sequence"/>
</dbReference>
<name>A0ABQ5EZD4_9ASTR</name>
<evidence type="ECO:0000256" key="1">
    <source>
        <dbReference type="SAM" id="MobiDB-lite"/>
    </source>
</evidence>
<accession>A0ABQ5EZD4</accession>
<evidence type="ECO:0000313" key="3">
    <source>
        <dbReference type="EMBL" id="GJT56330.1"/>
    </source>
</evidence>
<protein>
    <submittedName>
        <fullName evidence="3">Retrovirus-related pol polyprotein from transposon TNT 1-94</fullName>
    </submittedName>
</protein>
<proteinExistence type="predicted"/>
<dbReference type="InterPro" id="IPR013103">
    <property type="entry name" value="RVT_2"/>
</dbReference>
<feature type="domain" description="Reverse transcriptase Ty1/copia-type" evidence="2">
    <location>
        <begin position="46"/>
        <end position="137"/>
    </location>
</feature>
<dbReference type="CDD" id="cd09272">
    <property type="entry name" value="RNase_HI_RT_Ty1"/>
    <property type="match status" value="1"/>
</dbReference>
<dbReference type="PANTHER" id="PTHR11439:SF483">
    <property type="entry name" value="PEPTIDE SYNTHASE GLIP-LIKE, PUTATIVE (AFU_ORTHOLOGUE AFUA_3G12920)-RELATED"/>
    <property type="match status" value="1"/>
</dbReference>
<dbReference type="PANTHER" id="PTHR11439">
    <property type="entry name" value="GAG-POL-RELATED RETROTRANSPOSON"/>
    <property type="match status" value="1"/>
</dbReference>
<keyword evidence="4" id="KW-1185">Reference proteome</keyword>